<feature type="compositionally biased region" description="Polar residues" evidence="1">
    <location>
        <begin position="297"/>
        <end position="316"/>
    </location>
</feature>
<evidence type="ECO:0000313" key="3">
    <source>
        <dbReference type="Proteomes" id="UP000019763"/>
    </source>
</evidence>
<proteinExistence type="predicted"/>
<dbReference type="Proteomes" id="UP000019763">
    <property type="component" value="Unassembled WGS sequence"/>
</dbReference>
<accession>A0A023B0F6</accession>
<comment type="caution">
    <text evidence="2">The sequence shown here is derived from an EMBL/GenBank/DDBJ whole genome shotgun (WGS) entry which is preliminary data.</text>
</comment>
<organism evidence="2 3">
    <name type="scientific">Gregarina niphandrodes</name>
    <name type="common">Septate eugregarine</name>
    <dbReference type="NCBI Taxonomy" id="110365"/>
    <lineage>
        <taxon>Eukaryota</taxon>
        <taxon>Sar</taxon>
        <taxon>Alveolata</taxon>
        <taxon>Apicomplexa</taxon>
        <taxon>Conoidasida</taxon>
        <taxon>Gregarinasina</taxon>
        <taxon>Eugregarinorida</taxon>
        <taxon>Gregarinidae</taxon>
        <taxon>Gregarina</taxon>
    </lineage>
</organism>
<protein>
    <submittedName>
        <fullName evidence="2">Uncharacterized protein</fullName>
    </submittedName>
</protein>
<keyword evidence="3" id="KW-1185">Reference proteome</keyword>
<evidence type="ECO:0000313" key="2">
    <source>
        <dbReference type="EMBL" id="EZG45341.1"/>
    </source>
</evidence>
<name>A0A023B0F6_GRENI</name>
<dbReference type="EMBL" id="AFNH02001029">
    <property type="protein sequence ID" value="EZG45341.1"/>
    <property type="molecule type" value="Genomic_DNA"/>
</dbReference>
<dbReference type="RefSeq" id="XP_011132522.1">
    <property type="nucleotide sequence ID" value="XM_011134220.1"/>
</dbReference>
<dbReference type="VEuPathDB" id="CryptoDB:GNI_139260"/>
<dbReference type="GeneID" id="22914947"/>
<feature type="region of interest" description="Disordered" evidence="1">
    <location>
        <begin position="295"/>
        <end position="316"/>
    </location>
</feature>
<reference evidence="2" key="1">
    <citation type="submission" date="2013-12" db="EMBL/GenBank/DDBJ databases">
        <authorList>
            <person name="Omoto C.K."/>
            <person name="Sibley D."/>
            <person name="Venepally P."/>
            <person name="Hadjithomas M."/>
            <person name="Karamycheva S."/>
            <person name="Brunk B."/>
            <person name="Roos D."/>
            <person name="Caler E."/>
            <person name="Lorenzi H."/>
        </authorList>
    </citation>
    <scope>NUCLEOTIDE SEQUENCE</scope>
</reference>
<dbReference type="AlphaFoldDB" id="A0A023B0F6"/>
<gene>
    <name evidence="2" type="ORF">GNI_139260</name>
</gene>
<evidence type="ECO:0000256" key="1">
    <source>
        <dbReference type="SAM" id="MobiDB-lite"/>
    </source>
</evidence>
<sequence>MVIKHAVWMELTIGDYDSIPSPCLRLLDQPVVDIRRHIRPWHVGCFSCANARVTDACVTGQCVTGQCVTGQYVSTVGCVKLKSRRSELTGQKRWLPLQTIGCVVGQNFLMSFRAEEDPVCLVRNFHQHYHVLLNASLAEEQAEVAKGDSGVKENNISPTNAQGPLSGRRLVLDIVTRYLNALELRLRETLVGSSDVGLSTPVANHRQVKNRVRSTEQLLMHKAPSVPPENGLITEKKTTGSATGSFISNPLAAIAQTFSNSPMDKPPMCKPSVSTHSLGSDFSHQVDTDLAPKTDESIASATSKTPVPTGIGSSTEVSRPIGYDRQWLAPLINVNLRVGRVKKDGPTDIGVVSPESDELCLNGMTVPFSSSGHASISLGYSNMFHNTTNHFGADYIGGDQTGVVGLHFDDLKVSELKGSDFVGIEDNFGGSAPQGKESVNKGASVVEGEKSVEEEAFVGEEIRARDVGPVQSDIGLPFQSASSLSTVLSSEEKETEVLGETLYILQEVVGSLKFLQERAVLVLILCDVSHD</sequence>
<feature type="non-terminal residue" evidence="2">
    <location>
        <position position="531"/>
    </location>
</feature>